<dbReference type="SUPFAM" id="SSF51621">
    <property type="entry name" value="Phosphoenolpyruvate/pyruvate domain"/>
    <property type="match status" value="1"/>
</dbReference>
<dbReference type="Gene3D" id="1.20.1440.90">
    <property type="entry name" value="Phosphoenolpyruvate/pyruvate domain"/>
    <property type="match status" value="1"/>
</dbReference>
<evidence type="ECO:0000256" key="1">
    <source>
        <dbReference type="ARBA" id="ARBA00003670"/>
    </source>
</evidence>
<dbReference type="PROSITE" id="PS00781">
    <property type="entry name" value="PEPCASE_1"/>
    <property type="match status" value="1"/>
</dbReference>
<evidence type="ECO:0000313" key="11">
    <source>
        <dbReference type="EMBL" id="KYC63347.1"/>
    </source>
</evidence>
<dbReference type="Proteomes" id="UP000075288">
    <property type="component" value="Unassembled WGS sequence"/>
</dbReference>
<comment type="caution">
    <text evidence="11">The sequence shown here is derived from an EMBL/GenBank/DDBJ whole genome shotgun (WGS) entry which is preliminary data.</text>
</comment>
<dbReference type="GO" id="GO:0000287">
    <property type="term" value="F:magnesium ion binding"/>
    <property type="evidence" value="ECO:0007669"/>
    <property type="project" value="UniProtKB-UniRule"/>
</dbReference>
<dbReference type="PRINTS" id="PR00150">
    <property type="entry name" value="PEPCARBXLASE"/>
</dbReference>
<evidence type="ECO:0000256" key="4">
    <source>
        <dbReference type="ARBA" id="ARBA00022419"/>
    </source>
</evidence>
<evidence type="ECO:0000256" key="2">
    <source>
        <dbReference type="ARBA" id="ARBA00008346"/>
    </source>
</evidence>
<comment type="function">
    <text evidence="1 9">Forms oxaloacetate, a four-carbon dicarboxylic acid source for the tricarboxylic acid cycle.</text>
</comment>
<dbReference type="EC" id="4.1.1.31" evidence="3 9"/>
<dbReference type="GO" id="GO:0006107">
    <property type="term" value="P:oxaloacetate metabolic process"/>
    <property type="evidence" value="ECO:0007669"/>
    <property type="project" value="UniProtKB-UniRule"/>
</dbReference>
<evidence type="ECO:0000256" key="3">
    <source>
        <dbReference type="ARBA" id="ARBA00012305"/>
    </source>
</evidence>
<dbReference type="PANTHER" id="PTHR30523">
    <property type="entry name" value="PHOSPHOENOLPYRUVATE CARBOXYLASE"/>
    <property type="match status" value="1"/>
</dbReference>
<dbReference type="GO" id="GO:0006099">
    <property type="term" value="P:tricarboxylic acid cycle"/>
    <property type="evidence" value="ECO:0007669"/>
    <property type="project" value="InterPro"/>
</dbReference>
<dbReference type="NCBIfam" id="NF000584">
    <property type="entry name" value="PRK00009.1"/>
    <property type="match status" value="1"/>
</dbReference>
<organism evidence="11 12">
    <name type="scientific">Heyndrickxia coagulans</name>
    <name type="common">Weizmannia coagulans</name>
    <dbReference type="NCBI Taxonomy" id="1398"/>
    <lineage>
        <taxon>Bacteria</taxon>
        <taxon>Bacillati</taxon>
        <taxon>Bacillota</taxon>
        <taxon>Bacilli</taxon>
        <taxon>Bacillales</taxon>
        <taxon>Bacillaceae</taxon>
        <taxon>Heyndrickxia</taxon>
    </lineage>
</organism>
<dbReference type="InterPro" id="IPR022805">
    <property type="entry name" value="PEP_COase_bac/pln-type"/>
</dbReference>
<reference evidence="11 12" key="1">
    <citation type="submission" date="2016-01" db="EMBL/GenBank/DDBJ databases">
        <title>Genome Sequences of Twelve Sporeforming Bacillus Species Isolated from Foods.</title>
        <authorList>
            <person name="Berendsen E.M."/>
            <person name="Wells-Bennik M.H."/>
            <person name="Krawcyk A.O."/>
            <person name="De Jong A."/>
            <person name="Holsappel S."/>
            <person name="Eijlander R.T."/>
            <person name="Kuipers O.P."/>
        </authorList>
    </citation>
    <scope>NUCLEOTIDE SEQUENCE [LARGE SCALE GENOMIC DNA]</scope>
    <source>
        <strain evidence="11 12">B4098</strain>
    </source>
</reference>
<dbReference type="InterPro" id="IPR021135">
    <property type="entry name" value="PEP_COase"/>
</dbReference>
<gene>
    <name evidence="9" type="primary">ppc</name>
    <name evidence="11" type="ORF">B4098_0691</name>
</gene>
<name>A0A150K1E7_HEYCO</name>
<dbReference type="AlphaFoldDB" id="A0A150K1E7"/>
<comment type="cofactor">
    <cofactor evidence="9">
        <name>Mg(2+)</name>
        <dbReference type="ChEBI" id="CHEBI:18420"/>
    </cofactor>
</comment>
<dbReference type="PATRIC" id="fig|1398.26.peg.2691"/>
<feature type="active site" evidence="9 10">
    <location>
        <position position="150"/>
    </location>
</feature>
<dbReference type="EMBL" id="LQYG01000040">
    <property type="protein sequence ID" value="KYC63347.1"/>
    <property type="molecule type" value="Genomic_DNA"/>
</dbReference>
<dbReference type="GO" id="GO:0005829">
    <property type="term" value="C:cytosol"/>
    <property type="evidence" value="ECO:0007669"/>
    <property type="project" value="TreeGrafter"/>
</dbReference>
<dbReference type="GO" id="GO:0008964">
    <property type="term" value="F:phosphoenolpyruvate carboxylase activity"/>
    <property type="evidence" value="ECO:0007669"/>
    <property type="project" value="UniProtKB-UniRule"/>
</dbReference>
<keyword evidence="5 9" id="KW-0460">Magnesium</keyword>
<accession>A0A150K1E7</accession>
<evidence type="ECO:0000256" key="5">
    <source>
        <dbReference type="ARBA" id="ARBA00022842"/>
    </source>
</evidence>
<evidence type="ECO:0000256" key="9">
    <source>
        <dbReference type="HAMAP-Rule" id="MF_00595"/>
    </source>
</evidence>
<comment type="similarity">
    <text evidence="2 9">Belongs to the PEPCase type 1 family.</text>
</comment>
<proteinExistence type="inferred from homology"/>
<comment type="catalytic activity">
    <reaction evidence="8 9">
        <text>oxaloacetate + phosphate = phosphoenolpyruvate + hydrogencarbonate</text>
        <dbReference type="Rhea" id="RHEA:28370"/>
        <dbReference type="ChEBI" id="CHEBI:16452"/>
        <dbReference type="ChEBI" id="CHEBI:17544"/>
        <dbReference type="ChEBI" id="CHEBI:43474"/>
        <dbReference type="ChEBI" id="CHEBI:58702"/>
        <dbReference type="EC" id="4.1.1.31"/>
    </reaction>
</comment>
<sequence>MHQIDEKKAPRMALQADMDFLAGLLDKVILFEGGEALLKTIQNIRSLAQKARETGDEAFYLQLKKEITDLNPPERQEVIRAFSTYLQLFNITEQNFRIKRRREYQSEDTDQVQPRSLEDGIETLRKEKVPAEVVAELLNSLSLELIITAHPTEATRRTILQIHKRIADLLKALEYANTRYEKKVIEETILNEITILWQSSEIREKKPSVLDEVKNGLYYFDNVLFDVLPRIHEDLEDYLYESYGQRFKVPSYLHFGSWIGGDRDGNPNVTADITWKTLEMQRELVLEKYKKSLTTLRELLSHSVKKISASHALLASVESEENTMPAAKLWPTKDEIYRRKLAIMIHKLECVGKSNGGYQSAEELLADLYMIRDSVNQHHPAGHPIKLLRKVIRQVELFGFHLASLDIRNHSGEHESALAEVLYNVNIAKDYKNLPENEKVAVLLKALNDPRPMISIYDTFTPETQEVINTFRMIKRAHQTFGERSIQVYLISMAHSVSDVLEVLVLAKEAGLYRVYPNGEILSEIHIAPLLETIEDLRNGAKMLETLFQMPIYRNHLKVRGNLQEVMLGYSDGSKDGGTMTANWQLYKAQKEIHEMGAKYGIKLKFFHGRGGSLGRGGGPLYSSLLSQPPVTLGDGVKITEQGEVLSSRYLLRDIAYRSLEQATSTMMCAITEQKQNEKNGKTPNEEAVTAMDKISEYALEKYQELVFRDPDFLSYFKQATPLNEIGELNIGSRPMSRKGSARFEDLRAIPWVFSWTQSRQLLPAWYAAGTGLSKYVEETGNFKLLREMYASWPFFHATINNLQMALIKAELSTAEEYTRLVKDPEVAGRIFGLIKAEYELTKEMVLKIADQKELLDYTPNIKESVRLRNPYVDPLNLFQVYLISQLRERENKDEKARHLLMEVLLTINGIAAGLRNTG</sequence>
<dbReference type="HAMAP" id="MF_00595">
    <property type="entry name" value="PEPcase_type1"/>
    <property type="match status" value="1"/>
</dbReference>
<dbReference type="GO" id="GO:0015977">
    <property type="term" value="P:carbon fixation"/>
    <property type="evidence" value="ECO:0007669"/>
    <property type="project" value="UniProtKB-UniRule"/>
</dbReference>
<protein>
    <recommendedName>
        <fullName evidence="4 9">Phosphoenolpyruvate carboxylase</fullName>
        <shortName evidence="9">PEPC</shortName>
        <shortName evidence="9">PEPCase</shortName>
        <ecNumber evidence="3 9">4.1.1.31</ecNumber>
    </recommendedName>
</protein>
<evidence type="ECO:0000256" key="7">
    <source>
        <dbReference type="ARBA" id="ARBA00023300"/>
    </source>
</evidence>
<evidence type="ECO:0000256" key="10">
    <source>
        <dbReference type="PROSITE-ProRule" id="PRU10111"/>
    </source>
</evidence>
<dbReference type="InterPro" id="IPR015813">
    <property type="entry name" value="Pyrv/PenolPyrv_kinase-like_dom"/>
</dbReference>
<feature type="active site" evidence="9">
    <location>
        <position position="575"/>
    </location>
</feature>
<evidence type="ECO:0000256" key="6">
    <source>
        <dbReference type="ARBA" id="ARBA00023239"/>
    </source>
</evidence>
<comment type="subunit">
    <text evidence="9">Homotetramer.</text>
</comment>
<dbReference type="Pfam" id="PF00311">
    <property type="entry name" value="PEPcase"/>
    <property type="match status" value="1"/>
</dbReference>
<keyword evidence="6 9" id="KW-0456">Lyase</keyword>
<dbReference type="InterPro" id="IPR018129">
    <property type="entry name" value="PEP_COase_Lys_AS"/>
</dbReference>
<dbReference type="PANTHER" id="PTHR30523:SF6">
    <property type="entry name" value="PHOSPHOENOLPYRUVATE CARBOXYLASE"/>
    <property type="match status" value="1"/>
</dbReference>
<evidence type="ECO:0000256" key="8">
    <source>
        <dbReference type="ARBA" id="ARBA00048995"/>
    </source>
</evidence>
<keyword evidence="11" id="KW-0670">Pyruvate</keyword>
<keyword evidence="7 9" id="KW-0120">Carbon dioxide fixation</keyword>
<evidence type="ECO:0000313" key="12">
    <source>
        <dbReference type="Proteomes" id="UP000075288"/>
    </source>
</evidence>